<organism evidence="2 3">
    <name type="scientific">Quercus suber</name>
    <name type="common">Cork oak</name>
    <dbReference type="NCBI Taxonomy" id="58331"/>
    <lineage>
        <taxon>Eukaryota</taxon>
        <taxon>Viridiplantae</taxon>
        <taxon>Streptophyta</taxon>
        <taxon>Embryophyta</taxon>
        <taxon>Tracheophyta</taxon>
        <taxon>Spermatophyta</taxon>
        <taxon>Magnoliopsida</taxon>
        <taxon>eudicotyledons</taxon>
        <taxon>Gunneridae</taxon>
        <taxon>Pentapetalae</taxon>
        <taxon>rosids</taxon>
        <taxon>fabids</taxon>
        <taxon>Fagales</taxon>
        <taxon>Fagaceae</taxon>
        <taxon>Quercus</taxon>
    </lineage>
</organism>
<evidence type="ECO:0000313" key="3">
    <source>
        <dbReference type="Proteomes" id="UP000237347"/>
    </source>
</evidence>
<evidence type="ECO:0000256" key="1">
    <source>
        <dbReference type="SAM" id="Phobius"/>
    </source>
</evidence>
<evidence type="ECO:0000313" key="2">
    <source>
        <dbReference type="EMBL" id="KAK7842813.1"/>
    </source>
</evidence>
<dbReference type="AlphaFoldDB" id="A0AAW0KW11"/>
<keyword evidence="3" id="KW-1185">Reference proteome</keyword>
<dbReference type="EMBL" id="PKMF04000215">
    <property type="protein sequence ID" value="KAK7842813.1"/>
    <property type="molecule type" value="Genomic_DNA"/>
</dbReference>
<name>A0AAW0KW11_QUESU</name>
<feature type="transmembrane region" description="Helical" evidence="1">
    <location>
        <begin position="28"/>
        <end position="49"/>
    </location>
</feature>
<proteinExistence type="predicted"/>
<reference evidence="2 3" key="1">
    <citation type="journal article" date="2018" name="Sci. Data">
        <title>The draft genome sequence of cork oak.</title>
        <authorList>
            <person name="Ramos A.M."/>
            <person name="Usie A."/>
            <person name="Barbosa P."/>
            <person name="Barros P.M."/>
            <person name="Capote T."/>
            <person name="Chaves I."/>
            <person name="Simoes F."/>
            <person name="Abreu I."/>
            <person name="Carrasquinho I."/>
            <person name="Faro C."/>
            <person name="Guimaraes J.B."/>
            <person name="Mendonca D."/>
            <person name="Nobrega F."/>
            <person name="Rodrigues L."/>
            <person name="Saibo N.J.M."/>
            <person name="Varela M.C."/>
            <person name="Egas C."/>
            <person name="Matos J."/>
            <person name="Miguel C.M."/>
            <person name="Oliveira M.M."/>
            <person name="Ricardo C.P."/>
            <person name="Goncalves S."/>
        </authorList>
    </citation>
    <scope>NUCLEOTIDE SEQUENCE [LARGE SCALE GENOMIC DNA]</scope>
    <source>
        <strain evidence="3">cv. HL8</strain>
    </source>
</reference>
<dbReference type="Proteomes" id="UP000237347">
    <property type="component" value="Unassembled WGS sequence"/>
</dbReference>
<comment type="caution">
    <text evidence="2">The sequence shown here is derived from an EMBL/GenBank/DDBJ whole genome shotgun (WGS) entry which is preliminary data.</text>
</comment>
<sequence>MMSFTSYLQNWLIDTKIEQVDTQYYCRLVFELVILFQWPILSKAVIYFLTSNFCLTRRLVFHLVEL</sequence>
<keyword evidence="1" id="KW-1133">Transmembrane helix</keyword>
<gene>
    <name evidence="2" type="ORF">CFP56_013363</name>
</gene>
<protein>
    <submittedName>
        <fullName evidence="2">Uncharacterized protein</fullName>
    </submittedName>
</protein>
<accession>A0AAW0KW11</accession>
<keyword evidence="1" id="KW-0472">Membrane</keyword>
<keyword evidence="1" id="KW-0812">Transmembrane</keyword>